<evidence type="ECO:0000256" key="1">
    <source>
        <dbReference type="ARBA" id="ARBA00022801"/>
    </source>
</evidence>
<keyword evidence="1" id="KW-0378">Hydrolase</keyword>
<proteinExistence type="predicted"/>
<reference evidence="3" key="1">
    <citation type="submission" date="2021-02" db="EMBL/GenBank/DDBJ databases">
        <authorList>
            <person name="Nowell W R."/>
        </authorList>
    </citation>
    <scope>NUCLEOTIDE SEQUENCE</scope>
</reference>
<dbReference type="EMBL" id="CAJNOR010000696">
    <property type="protein sequence ID" value="CAF0984190.1"/>
    <property type="molecule type" value="Genomic_DNA"/>
</dbReference>
<evidence type="ECO:0000313" key="4">
    <source>
        <dbReference type="Proteomes" id="UP000663828"/>
    </source>
</evidence>
<dbReference type="PANTHER" id="PTHR22901">
    <property type="entry name" value="SIALATE O-ACETYLESTERASE"/>
    <property type="match status" value="1"/>
</dbReference>
<dbReference type="InterPro" id="IPR036514">
    <property type="entry name" value="SGNH_hydro_sf"/>
</dbReference>
<dbReference type="GO" id="GO:0001681">
    <property type="term" value="F:sialate O-acetylesterase activity"/>
    <property type="evidence" value="ECO:0007669"/>
    <property type="project" value="InterPro"/>
</dbReference>
<dbReference type="Pfam" id="PF03629">
    <property type="entry name" value="SASA"/>
    <property type="match status" value="1"/>
</dbReference>
<dbReference type="GO" id="GO:0005975">
    <property type="term" value="P:carbohydrate metabolic process"/>
    <property type="evidence" value="ECO:0007669"/>
    <property type="project" value="TreeGrafter"/>
</dbReference>
<dbReference type="Gene3D" id="3.40.50.1110">
    <property type="entry name" value="SGNH hydrolase"/>
    <property type="match status" value="1"/>
</dbReference>
<dbReference type="AlphaFoldDB" id="A0A814FSI2"/>
<dbReference type="InterPro" id="IPR039329">
    <property type="entry name" value="SIAE"/>
</dbReference>
<feature type="domain" description="Sialate O-acetylesterase" evidence="2">
    <location>
        <begin position="150"/>
        <end position="418"/>
    </location>
</feature>
<evidence type="ECO:0000259" key="2">
    <source>
        <dbReference type="Pfam" id="PF03629"/>
    </source>
</evidence>
<gene>
    <name evidence="3" type="ORF">XAT740_LOCUS12347</name>
</gene>
<keyword evidence="4" id="KW-1185">Reference proteome</keyword>
<organism evidence="3 4">
    <name type="scientific">Adineta ricciae</name>
    <name type="common">Rotifer</name>
    <dbReference type="NCBI Taxonomy" id="249248"/>
    <lineage>
        <taxon>Eukaryota</taxon>
        <taxon>Metazoa</taxon>
        <taxon>Spiralia</taxon>
        <taxon>Gnathifera</taxon>
        <taxon>Rotifera</taxon>
        <taxon>Eurotatoria</taxon>
        <taxon>Bdelloidea</taxon>
        <taxon>Adinetida</taxon>
        <taxon>Adinetidae</taxon>
        <taxon>Adineta</taxon>
    </lineage>
</organism>
<comment type="caution">
    <text evidence="3">The sequence shown here is derived from an EMBL/GenBank/DDBJ whole genome shotgun (WGS) entry which is preliminary data.</text>
</comment>
<name>A0A814FSI2_ADIRI</name>
<dbReference type="InterPro" id="IPR005181">
    <property type="entry name" value="SASA"/>
</dbReference>
<evidence type="ECO:0000313" key="3">
    <source>
        <dbReference type="EMBL" id="CAF0984190.1"/>
    </source>
</evidence>
<accession>A0A814FSI2</accession>
<dbReference type="SUPFAM" id="SSF52266">
    <property type="entry name" value="SGNH hydrolase"/>
    <property type="match status" value="1"/>
</dbReference>
<protein>
    <recommendedName>
        <fullName evidence="2">Sialate O-acetylesterase domain-containing protein</fullName>
    </recommendedName>
</protein>
<sequence length="551" mass="60631">MSHTVLQSFKSGSSSPSNESQLSCGGEACEKCGACRDWLGLLVLVFLIAPCNGVFRFANYLQDHMVLQRAPQRAIIWGYGDASASVTLKMNDKIYTTMTRKEPTNALGADIWSITLDPMPEEGPFDIKVEETLSNGTLLTITLHDVLFGDVWICSGQSNMQMTVSLIFNATEEIANAGNYPKVRLFTASLIPSAVPVEELLGINLNWSVASPSSVGGPNWNYMSAVCWLYGRMIHEALGGRPIGLIATSWGGTPVEFWMPPSALHECNDTTSVQKNEIMTAQFTDRSFAAPPVNHSNLFNAMIYPFTRMVIYGSIWYQGEANAGNPTYACKFAKMIESWRQVWNQRTNGITDLQFPFGFVQLSTFTNDTRYIGGFPMLRWQQTFNVGYVPNNVVPKVFMAVALDLRDDPNGIHPRTKHDVGYRLSRAGLAVAYGQSVEFQGPIVQSVTYTSGGQTVNIAYTAVSSIELRNPAGFEVCCQGSQCSNDALWVQSSVSGKSGLTITLTVPSTCVGKQLYGLRYLWRETPCSFKQAAIYSGTDANLPSPPYIKFF</sequence>
<dbReference type="PANTHER" id="PTHR22901:SF0">
    <property type="entry name" value="SIALATE O-ACETYLESTERASE"/>
    <property type="match status" value="1"/>
</dbReference>
<dbReference type="Proteomes" id="UP000663828">
    <property type="component" value="Unassembled WGS sequence"/>
</dbReference>